<dbReference type="SUPFAM" id="SSF55347">
    <property type="entry name" value="Glyceraldehyde-3-phosphate dehydrogenase-like, C-terminal domain"/>
    <property type="match status" value="1"/>
</dbReference>
<feature type="domain" description="Gfo/Idh/MocA-like oxidoreductase N-terminal" evidence="2">
    <location>
        <begin position="6"/>
        <end position="120"/>
    </location>
</feature>
<dbReference type="SUPFAM" id="SSF51735">
    <property type="entry name" value="NAD(P)-binding Rossmann-fold domains"/>
    <property type="match status" value="1"/>
</dbReference>
<sequence>MTRKYEVGVVGCGSIARERHILALQANPRVSLSTVYDHNWPNAEKAAEDHDILNVYDDYEAFLASDLDLVTISTPPFTHAKYSIRALETDTNVLCEKPMAVELEDAEDMVTAAEESNAELGIVHNFLYSRSVRKARQLVRDGSFGEIRYVKGIQFSSPRRDLPSWYTDLPGGLFFDESPHLLYLIEEFIGGLDVVNATSQKNPGDGQPLNSVTATFEGTEDRQGQLSMIFDAPLSEWFFVICGTKRLAVVDIFRDIIVHVGQEEEHSPLEVLQTSISGLGQFGYGMVKSGIHTLQGDLFFGFETVLDQYLNSIESSASPPVTPEQGYTILQGSHSVLNEIK</sequence>
<dbReference type="InterPro" id="IPR055170">
    <property type="entry name" value="GFO_IDH_MocA-like_dom"/>
</dbReference>
<dbReference type="STRING" id="660517.SAMN04487946_11617"/>
<dbReference type="Gene3D" id="3.40.50.720">
    <property type="entry name" value="NAD(P)-binding Rossmann-like Domain"/>
    <property type="match status" value="1"/>
</dbReference>
<proteinExistence type="predicted"/>
<dbReference type="EMBL" id="FNPB01000016">
    <property type="protein sequence ID" value="SDY44653.1"/>
    <property type="molecule type" value="Genomic_DNA"/>
</dbReference>
<reference evidence="5" key="1">
    <citation type="submission" date="2016-10" db="EMBL/GenBank/DDBJ databases">
        <authorList>
            <person name="Varghese N."/>
            <person name="Submissions S."/>
        </authorList>
    </citation>
    <scope>NUCLEOTIDE SEQUENCE [LARGE SCALE GENOMIC DNA]</scope>
    <source>
        <strain evidence="5">CGMCC 1.10118</strain>
    </source>
</reference>
<evidence type="ECO:0000259" key="3">
    <source>
        <dbReference type="Pfam" id="PF22725"/>
    </source>
</evidence>
<evidence type="ECO:0000313" key="4">
    <source>
        <dbReference type="EMBL" id="SDY44653.1"/>
    </source>
</evidence>
<dbReference type="OrthoDB" id="25239at2157"/>
<dbReference type="GO" id="GO:0000166">
    <property type="term" value="F:nucleotide binding"/>
    <property type="evidence" value="ECO:0007669"/>
    <property type="project" value="InterPro"/>
</dbReference>
<dbReference type="InterPro" id="IPR036291">
    <property type="entry name" value="NAD(P)-bd_dom_sf"/>
</dbReference>
<dbReference type="Proteomes" id="UP000199170">
    <property type="component" value="Unassembled WGS sequence"/>
</dbReference>
<evidence type="ECO:0000256" key="1">
    <source>
        <dbReference type="ARBA" id="ARBA00023002"/>
    </source>
</evidence>
<dbReference type="InterPro" id="IPR000683">
    <property type="entry name" value="Gfo/Idh/MocA-like_OxRdtase_N"/>
</dbReference>
<dbReference type="InterPro" id="IPR050463">
    <property type="entry name" value="Gfo/Idh/MocA_oxidrdct_glycsds"/>
</dbReference>
<feature type="domain" description="GFO/IDH/MocA-like oxidoreductase" evidence="3">
    <location>
        <begin position="132"/>
        <end position="245"/>
    </location>
</feature>
<protein>
    <submittedName>
        <fullName evidence="4">Predicted dehydrogenase</fullName>
    </submittedName>
</protein>
<gene>
    <name evidence="4" type="ORF">SAMN04487946_11617</name>
</gene>
<dbReference type="PANTHER" id="PTHR43818">
    <property type="entry name" value="BCDNA.GH03377"/>
    <property type="match status" value="1"/>
</dbReference>
<dbReference type="Gene3D" id="3.30.360.10">
    <property type="entry name" value="Dihydrodipicolinate Reductase, domain 2"/>
    <property type="match status" value="1"/>
</dbReference>
<evidence type="ECO:0000313" key="5">
    <source>
        <dbReference type="Proteomes" id="UP000199170"/>
    </source>
</evidence>
<evidence type="ECO:0000259" key="2">
    <source>
        <dbReference type="Pfam" id="PF01408"/>
    </source>
</evidence>
<dbReference type="Pfam" id="PF01408">
    <property type="entry name" value="GFO_IDH_MocA"/>
    <property type="match status" value="1"/>
</dbReference>
<keyword evidence="5" id="KW-1185">Reference proteome</keyword>
<keyword evidence="1" id="KW-0560">Oxidoreductase</keyword>
<dbReference type="AlphaFoldDB" id="A0A1H3JXH6"/>
<accession>A0A1H3JXH6</accession>
<name>A0A1H3JXH6_9EURY</name>
<dbReference type="Pfam" id="PF22725">
    <property type="entry name" value="GFO_IDH_MocA_C3"/>
    <property type="match status" value="1"/>
</dbReference>
<dbReference type="GO" id="GO:0016491">
    <property type="term" value="F:oxidoreductase activity"/>
    <property type="evidence" value="ECO:0007669"/>
    <property type="project" value="UniProtKB-KW"/>
</dbReference>
<dbReference type="PANTHER" id="PTHR43818:SF11">
    <property type="entry name" value="BCDNA.GH03377"/>
    <property type="match status" value="1"/>
</dbReference>
<organism evidence="4 5">
    <name type="scientific">Halobellus clavatus</name>
    <dbReference type="NCBI Taxonomy" id="660517"/>
    <lineage>
        <taxon>Archaea</taxon>
        <taxon>Methanobacteriati</taxon>
        <taxon>Methanobacteriota</taxon>
        <taxon>Stenosarchaea group</taxon>
        <taxon>Halobacteria</taxon>
        <taxon>Halobacteriales</taxon>
        <taxon>Haloferacaceae</taxon>
        <taxon>Halobellus</taxon>
    </lineage>
</organism>
<dbReference type="RefSeq" id="WP_139175880.1">
    <property type="nucleotide sequence ID" value="NZ_FNPB01000016.1"/>
</dbReference>